<dbReference type="GO" id="GO:0033152">
    <property type="term" value="P:immunoglobulin V(D)J recombination"/>
    <property type="evidence" value="ECO:0007669"/>
    <property type="project" value="TreeGrafter"/>
</dbReference>
<dbReference type="AlphaFoldDB" id="A0A9D3RL06"/>
<dbReference type="PANTHER" id="PTHR28559">
    <property type="entry name" value="DNA REPAIR PROTEIN XRCC4"/>
    <property type="match status" value="1"/>
</dbReference>
<name>A0A9D3RL06_ANGAN</name>
<feature type="domain" description="XRCC4 C-terminal" evidence="10">
    <location>
        <begin position="281"/>
        <end position="392"/>
    </location>
</feature>
<gene>
    <name evidence="11" type="ORF">ANANG_G00261300</name>
</gene>
<accession>A0A9D3RL06</accession>
<feature type="compositionally biased region" description="Low complexity" evidence="7">
    <location>
        <begin position="374"/>
        <end position="383"/>
    </location>
</feature>
<dbReference type="Pfam" id="PF06632">
    <property type="entry name" value="XRCC4"/>
    <property type="match status" value="1"/>
</dbReference>
<evidence type="ECO:0000256" key="3">
    <source>
        <dbReference type="ARBA" id="ARBA00023172"/>
    </source>
</evidence>
<dbReference type="Proteomes" id="UP001044222">
    <property type="component" value="Chromosome 15"/>
</dbReference>
<dbReference type="InterPro" id="IPR038051">
    <property type="entry name" value="XRCC4-like_N_sf"/>
</dbReference>
<evidence type="ECO:0000259" key="9">
    <source>
        <dbReference type="Pfam" id="PF21924"/>
    </source>
</evidence>
<dbReference type="InterPro" id="IPR053961">
    <property type="entry name" value="XRCC4_N"/>
</dbReference>
<feature type="compositionally biased region" description="Polar residues" evidence="7">
    <location>
        <begin position="294"/>
        <end position="303"/>
    </location>
</feature>
<dbReference type="SUPFAM" id="SSF50809">
    <property type="entry name" value="XRCC4, N-terminal domain"/>
    <property type="match status" value="1"/>
</dbReference>
<dbReference type="Gene3D" id="2.170.210.10">
    <property type="entry name" value="DNA double-strand break repair and VJ recombination XRCC4, N-terminal"/>
    <property type="match status" value="1"/>
</dbReference>
<dbReference type="PANTHER" id="PTHR28559:SF1">
    <property type="entry name" value="DNA REPAIR PROTEIN XRCC4"/>
    <property type="match status" value="1"/>
</dbReference>
<evidence type="ECO:0000313" key="11">
    <source>
        <dbReference type="EMBL" id="KAG5834419.1"/>
    </source>
</evidence>
<evidence type="ECO:0000256" key="4">
    <source>
        <dbReference type="ARBA" id="ARBA00023204"/>
    </source>
</evidence>
<dbReference type="InterPro" id="IPR009089">
    <property type="entry name" value="XRCC4_N_sf"/>
</dbReference>
<dbReference type="InterPro" id="IPR010585">
    <property type="entry name" value="DNA_repair_prot_XRCC4"/>
</dbReference>
<dbReference type="GO" id="GO:0010165">
    <property type="term" value="P:response to X-ray"/>
    <property type="evidence" value="ECO:0007669"/>
    <property type="project" value="TreeGrafter"/>
</dbReference>
<keyword evidence="3" id="KW-0233">DNA recombination</keyword>
<keyword evidence="12" id="KW-1185">Reference proteome</keyword>
<keyword evidence="4" id="KW-0234">DNA repair</keyword>
<dbReference type="InterPro" id="IPR053963">
    <property type="entry name" value="XRCC4_C"/>
</dbReference>
<evidence type="ECO:0000256" key="2">
    <source>
        <dbReference type="ARBA" id="ARBA00022763"/>
    </source>
</evidence>
<sequence>MRREKQRSRYFTCSIITRISLAAWCQQNSSRDKTAELPSGFRMSVSVRGISVSNRPGHSFFLKVAWREQLGRGFTVILSDGVSAWDGKVSASDVIRESEEMKIQMEKYVQDLQLALTEEGQQAKGYTFHLSPDSAQSGVLHLSYEKAQKDISFRLGSVELQPVAEPCEVIKALISHGLERSGQLQASSLHLREENQRLREEQDHMTAEMDRYVHGKDRLEKELYSRFALVLNEKKAKVRSLTEKIRQLEEDLGKKEQRQGSLGKRGASREEEDEGETGAPMEDDYGGSTDEEQSQSPPRTQARTAPLRGPELPSHSPIEESLTDIDVAPSRKRRQRHLQGPGSEVKKGVQEVQKKESTEPARSKAEANRKASRRSAAIATTSKPTETDDLFDDF</sequence>
<feature type="region of interest" description="Disordered" evidence="7">
    <location>
        <begin position="251"/>
        <end position="394"/>
    </location>
</feature>
<dbReference type="GO" id="GO:0006303">
    <property type="term" value="P:double-strand break repair via nonhomologous end joining"/>
    <property type="evidence" value="ECO:0007669"/>
    <property type="project" value="TreeGrafter"/>
</dbReference>
<dbReference type="Pfam" id="PF21925">
    <property type="entry name" value="XRCC4_C"/>
    <property type="match status" value="1"/>
</dbReference>
<dbReference type="Pfam" id="PF21924">
    <property type="entry name" value="XRCC4_CC"/>
    <property type="match status" value="1"/>
</dbReference>
<dbReference type="Gene3D" id="1.20.5.370">
    <property type="match status" value="1"/>
</dbReference>
<keyword evidence="5" id="KW-0539">Nucleus</keyword>
<evidence type="ECO:0000256" key="7">
    <source>
        <dbReference type="SAM" id="MobiDB-lite"/>
    </source>
</evidence>
<reference evidence="11" key="1">
    <citation type="submission" date="2021-01" db="EMBL/GenBank/DDBJ databases">
        <title>A chromosome-scale assembly of European eel, Anguilla anguilla.</title>
        <authorList>
            <person name="Henkel C."/>
            <person name="Jong-Raadsen S.A."/>
            <person name="Dufour S."/>
            <person name="Weltzien F.-A."/>
            <person name="Palstra A.P."/>
            <person name="Pelster B."/>
            <person name="Spaink H.P."/>
            <person name="Van Den Thillart G.E."/>
            <person name="Jansen H."/>
            <person name="Zahm M."/>
            <person name="Klopp C."/>
            <person name="Cedric C."/>
            <person name="Louis A."/>
            <person name="Berthelot C."/>
            <person name="Parey E."/>
            <person name="Roest Crollius H."/>
            <person name="Montfort J."/>
            <person name="Robinson-Rechavi M."/>
            <person name="Bucao C."/>
            <person name="Bouchez O."/>
            <person name="Gislard M."/>
            <person name="Lluch J."/>
            <person name="Milhes M."/>
            <person name="Lampietro C."/>
            <person name="Lopez Roques C."/>
            <person name="Donnadieu C."/>
            <person name="Braasch I."/>
            <person name="Desvignes T."/>
            <person name="Postlethwait J."/>
            <person name="Bobe J."/>
            <person name="Guiguen Y."/>
            <person name="Dirks R."/>
        </authorList>
    </citation>
    <scope>NUCLEOTIDE SEQUENCE</scope>
    <source>
        <strain evidence="11">Tag_6206</strain>
        <tissue evidence="11">Liver</tissue>
    </source>
</reference>
<dbReference type="EMBL" id="JAFIRN010000015">
    <property type="protein sequence ID" value="KAG5834419.1"/>
    <property type="molecule type" value="Genomic_DNA"/>
</dbReference>
<dbReference type="GO" id="GO:0003677">
    <property type="term" value="F:DNA binding"/>
    <property type="evidence" value="ECO:0007669"/>
    <property type="project" value="InterPro"/>
</dbReference>
<evidence type="ECO:0000259" key="10">
    <source>
        <dbReference type="Pfam" id="PF21925"/>
    </source>
</evidence>
<feature type="compositionally biased region" description="Acidic residues" evidence="7">
    <location>
        <begin position="270"/>
        <end position="293"/>
    </location>
</feature>
<protein>
    <submittedName>
        <fullName evidence="11">Uncharacterized protein</fullName>
    </submittedName>
</protein>
<dbReference type="InterPro" id="IPR053962">
    <property type="entry name" value="XRCC4_CC"/>
</dbReference>
<comment type="similarity">
    <text evidence="6">Belongs to the XRCC4-XLF family. XRCC4 subfamily.</text>
</comment>
<feature type="compositionally biased region" description="Basic and acidic residues" evidence="7">
    <location>
        <begin position="344"/>
        <end position="369"/>
    </location>
</feature>
<comment type="caution">
    <text evidence="11">The sequence shown here is derived from an EMBL/GenBank/DDBJ whole genome shotgun (WGS) entry which is preliminary data.</text>
</comment>
<proteinExistence type="inferred from homology"/>
<comment type="subcellular location">
    <subcellularLocation>
        <location evidence="1">Nucleus</location>
    </subcellularLocation>
</comment>
<evidence type="ECO:0000259" key="8">
    <source>
        <dbReference type="Pfam" id="PF06632"/>
    </source>
</evidence>
<organism evidence="11 12">
    <name type="scientific">Anguilla anguilla</name>
    <name type="common">European freshwater eel</name>
    <name type="synonym">Muraena anguilla</name>
    <dbReference type="NCBI Taxonomy" id="7936"/>
    <lineage>
        <taxon>Eukaryota</taxon>
        <taxon>Metazoa</taxon>
        <taxon>Chordata</taxon>
        <taxon>Craniata</taxon>
        <taxon>Vertebrata</taxon>
        <taxon>Euteleostomi</taxon>
        <taxon>Actinopterygii</taxon>
        <taxon>Neopterygii</taxon>
        <taxon>Teleostei</taxon>
        <taxon>Anguilliformes</taxon>
        <taxon>Anguillidae</taxon>
        <taxon>Anguilla</taxon>
    </lineage>
</organism>
<dbReference type="InterPro" id="IPR014751">
    <property type="entry name" value="XRCC4-like_C"/>
</dbReference>
<evidence type="ECO:0000256" key="1">
    <source>
        <dbReference type="ARBA" id="ARBA00004123"/>
    </source>
</evidence>
<evidence type="ECO:0000313" key="12">
    <source>
        <dbReference type="Proteomes" id="UP001044222"/>
    </source>
</evidence>
<feature type="domain" description="XRCC4 N-terminal" evidence="8">
    <location>
        <begin position="59"/>
        <end position="161"/>
    </location>
</feature>
<feature type="domain" description="XRCC4 coiled-coil" evidence="9">
    <location>
        <begin position="165"/>
        <end position="241"/>
    </location>
</feature>
<dbReference type="GO" id="GO:0005958">
    <property type="term" value="C:DNA-dependent protein kinase-DNA ligase 4 complex"/>
    <property type="evidence" value="ECO:0007669"/>
    <property type="project" value="TreeGrafter"/>
</dbReference>
<evidence type="ECO:0000256" key="6">
    <source>
        <dbReference type="ARBA" id="ARBA00025728"/>
    </source>
</evidence>
<dbReference type="CDD" id="cd22283">
    <property type="entry name" value="HD_XRCC4_N"/>
    <property type="match status" value="1"/>
</dbReference>
<dbReference type="SUPFAM" id="SSF58022">
    <property type="entry name" value="XRCC4, C-terminal oligomerization domain"/>
    <property type="match status" value="1"/>
</dbReference>
<keyword evidence="2" id="KW-0227">DNA damage</keyword>
<evidence type="ECO:0000256" key="5">
    <source>
        <dbReference type="ARBA" id="ARBA00023242"/>
    </source>
</evidence>
<dbReference type="GO" id="GO:0032807">
    <property type="term" value="C:DNA ligase IV complex"/>
    <property type="evidence" value="ECO:0007669"/>
    <property type="project" value="TreeGrafter"/>
</dbReference>